<protein>
    <submittedName>
        <fullName evidence="2">Putative membrane protein</fullName>
    </submittedName>
</protein>
<gene>
    <name evidence="2" type="ORF">AVDCRST_MAG32-2580</name>
</gene>
<keyword evidence="1" id="KW-0812">Transmembrane</keyword>
<sequence>MLVAAIVVCEVGFWVVLAAGLLARYVLHRPRLGAVLLVCVPLVDLALLVFTAVDLRRGGEPSVAHGLAAVYLGFSVAFGHRMVRWADVRAAHRWAGGPPPAPAPAHGTSARVRFAWQDWGRAVLAASIAVVLLVAAIALVGDPSRTGELWGWIERMGWLVAAWLIVGPLWELAHAALRGPRGGTGADAGAVPDGAARSG</sequence>
<evidence type="ECO:0000256" key="1">
    <source>
        <dbReference type="SAM" id="Phobius"/>
    </source>
</evidence>
<proteinExistence type="predicted"/>
<keyword evidence="1" id="KW-0472">Membrane</keyword>
<feature type="transmembrane region" description="Helical" evidence="1">
    <location>
        <begin position="119"/>
        <end position="140"/>
    </location>
</feature>
<feature type="transmembrane region" description="Helical" evidence="1">
    <location>
        <begin position="6"/>
        <end position="27"/>
    </location>
</feature>
<accession>A0A6J4NR84</accession>
<reference evidence="2" key="1">
    <citation type="submission" date="2020-02" db="EMBL/GenBank/DDBJ databases">
        <authorList>
            <person name="Meier V. D."/>
        </authorList>
    </citation>
    <scope>NUCLEOTIDE SEQUENCE</scope>
    <source>
        <strain evidence="2">AVDCRST_MAG32</strain>
    </source>
</reference>
<keyword evidence="1" id="KW-1133">Transmembrane helix</keyword>
<feature type="transmembrane region" description="Helical" evidence="1">
    <location>
        <begin position="152"/>
        <end position="173"/>
    </location>
</feature>
<feature type="transmembrane region" description="Helical" evidence="1">
    <location>
        <begin position="34"/>
        <end position="53"/>
    </location>
</feature>
<dbReference type="AlphaFoldDB" id="A0A6J4NR84"/>
<evidence type="ECO:0000313" key="2">
    <source>
        <dbReference type="EMBL" id="CAA9395026.1"/>
    </source>
</evidence>
<name>A0A6J4NR84_9ACTN</name>
<feature type="transmembrane region" description="Helical" evidence="1">
    <location>
        <begin position="65"/>
        <end position="83"/>
    </location>
</feature>
<organism evidence="2">
    <name type="scientific">uncultured Nocardioides sp</name>
    <dbReference type="NCBI Taxonomy" id="198441"/>
    <lineage>
        <taxon>Bacteria</taxon>
        <taxon>Bacillati</taxon>
        <taxon>Actinomycetota</taxon>
        <taxon>Actinomycetes</taxon>
        <taxon>Propionibacteriales</taxon>
        <taxon>Nocardioidaceae</taxon>
        <taxon>Nocardioides</taxon>
        <taxon>environmental samples</taxon>
    </lineage>
</organism>
<dbReference type="EMBL" id="CADCUM010000100">
    <property type="protein sequence ID" value="CAA9395026.1"/>
    <property type="molecule type" value="Genomic_DNA"/>
</dbReference>